<gene>
    <name evidence="13" type="primary">thrS</name>
    <name evidence="16" type="ORF">CVV65_11680</name>
</gene>
<dbReference type="HAMAP" id="MF_00184">
    <property type="entry name" value="Thr_tRNA_synth"/>
    <property type="match status" value="1"/>
</dbReference>
<evidence type="ECO:0000256" key="7">
    <source>
        <dbReference type="ARBA" id="ARBA00022833"/>
    </source>
</evidence>
<dbReference type="InterPro" id="IPR012676">
    <property type="entry name" value="TGS-like"/>
</dbReference>
<feature type="domain" description="Aminoacyl-transfer RNA synthetases class-II family profile" evidence="14">
    <location>
        <begin position="273"/>
        <end position="538"/>
    </location>
</feature>
<dbReference type="SUPFAM" id="SSF52954">
    <property type="entry name" value="Class II aaRS ABD-related"/>
    <property type="match status" value="1"/>
</dbReference>
<evidence type="ECO:0000256" key="4">
    <source>
        <dbReference type="ARBA" id="ARBA00022598"/>
    </source>
</evidence>
<dbReference type="InterPro" id="IPR018163">
    <property type="entry name" value="Thr/Ala-tRNA-synth_IIc_edit"/>
</dbReference>
<dbReference type="InterPro" id="IPR036621">
    <property type="entry name" value="Anticodon-bd_dom_sf"/>
</dbReference>
<dbReference type="InterPro" id="IPR047246">
    <property type="entry name" value="ThrRS_anticodon"/>
</dbReference>
<dbReference type="SUPFAM" id="SSF81271">
    <property type="entry name" value="TGS-like"/>
    <property type="match status" value="1"/>
</dbReference>
<dbReference type="NCBIfam" id="TIGR00418">
    <property type="entry name" value="thrS"/>
    <property type="match status" value="1"/>
</dbReference>
<feature type="binding site" evidence="13">
    <location>
        <position position="515"/>
    </location>
    <ligand>
        <name>Zn(2+)</name>
        <dbReference type="ChEBI" id="CHEBI:29105"/>
        <note>catalytic</note>
    </ligand>
</feature>
<proteinExistence type="inferred from homology"/>
<dbReference type="EC" id="6.1.1.3" evidence="13"/>
<organism evidence="16 17">
    <name type="scientific">Kyrpidia spormannii</name>
    <dbReference type="NCBI Taxonomy" id="2055160"/>
    <lineage>
        <taxon>Bacteria</taxon>
        <taxon>Bacillati</taxon>
        <taxon>Bacillota</taxon>
        <taxon>Bacilli</taxon>
        <taxon>Bacillales</taxon>
        <taxon>Alicyclobacillaceae</taxon>
        <taxon>Kyrpidia</taxon>
    </lineage>
</organism>
<dbReference type="FunFam" id="3.30.54.20:FF:000002">
    <property type="entry name" value="Threonine--tRNA ligase"/>
    <property type="match status" value="1"/>
</dbReference>
<evidence type="ECO:0000256" key="2">
    <source>
        <dbReference type="ARBA" id="ARBA00022490"/>
    </source>
</evidence>
<sequence length="641" mass="73746">MSVKVTDPVRIRLKDGSVREFEKGVTLAEVAGSLSRSLGKNAVAAKWNGKLVDLSTPVQEDGEVEFVTLDDPEGLEVYRHTCAHVMAQAVSRLFPGTKFAIGPVIEDGFYYDFADHEFTPEDLPKIEQEMERVVKEDLPIRREVLGRDEALAMFRDRDDRFKVEIIQDLPPDAVITVYHQGEFTDLCRGPHLPSTGRIKAFKLLSLAGAYWRGDSNREMLTRIYATAFPTQRQLDEYLRRVEEARKRDHRRVGRDLELFFFADEAPGMPFLLPKGMVIRNELERFMREFLNEYDYEEVKTPILMDRVLWERSGHWDHYKENMYFTEVDEREFALKPMNCPGHALTFKHRVRSYRDLPIRMAEFGLLHRHELSGALHGLLRVREFTQDDAHLFVRPDQIQDEVFACMDLIDRVYATFGFPYRVELSTRPENSTGSDELWEAATEGLRQALESRGLEYQINEGDGAFYGPKIDFHVKDSLGRSHQCGTIQLDFQMPEKFDLTYVGEDNERHRPVMIHRAVLGSFERFFGLLIEHYNGAFPVWLAPVQVRILTIGAGHLPYAKEVQSRARAMGLRVEVDGRAEKIGYKVREAQVQKIPYMLVIGDQEAQTGEVSVRKRGQGDLGRRSAEEILAAIAEEARTRTP</sequence>
<evidence type="ECO:0000313" key="16">
    <source>
        <dbReference type="EMBL" id="ATY85503.1"/>
    </source>
</evidence>
<dbReference type="GO" id="GO:0005737">
    <property type="term" value="C:cytoplasm"/>
    <property type="evidence" value="ECO:0007669"/>
    <property type="project" value="UniProtKB-SubCell"/>
</dbReference>
<dbReference type="CDD" id="cd00771">
    <property type="entry name" value="ThrRS_core"/>
    <property type="match status" value="1"/>
</dbReference>
<reference evidence="17" key="1">
    <citation type="submission" date="2017-11" db="EMBL/GenBank/DDBJ databases">
        <title>Complete Genome Sequence of Kyrpidia sp. Strain EA-1, a thermophilic, hydrogen-oxidizing Bacterium, isolated from the Azores.</title>
        <authorList>
            <person name="Reiner J.E."/>
            <person name="Lapp C.J."/>
            <person name="Bunk B."/>
            <person name="Gescher J."/>
        </authorList>
    </citation>
    <scope>NUCLEOTIDE SEQUENCE [LARGE SCALE GENOMIC DNA]</scope>
    <source>
        <strain evidence="17">EA-1</strain>
    </source>
</reference>
<keyword evidence="3 13" id="KW-0820">tRNA-binding</keyword>
<dbReference type="FunFam" id="3.30.980.10:FF:000005">
    <property type="entry name" value="Threonyl-tRNA synthetase, mitochondrial"/>
    <property type="match status" value="1"/>
</dbReference>
<keyword evidence="4 13" id="KW-0436">Ligase</keyword>
<dbReference type="Gene3D" id="3.30.54.20">
    <property type="match status" value="1"/>
</dbReference>
<dbReference type="EMBL" id="CP024955">
    <property type="protein sequence ID" value="ATY85503.1"/>
    <property type="molecule type" value="Genomic_DNA"/>
</dbReference>
<dbReference type="InterPro" id="IPR004154">
    <property type="entry name" value="Anticodon-bd"/>
</dbReference>
<name>A0A2K8N883_9BACL</name>
<evidence type="ECO:0000256" key="10">
    <source>
        <dbReference type="ARBA" id="ARBA00022917"/>
    </source>
</evidence>
<comment type="caution">
    <text evidence="13">Lacks conserved residue(s) required for the propagation of feature annotation.</text>
</comment>
<dbReference type="InterPro" id="IPR012947">
    <property type="entry name" value="tRNA_SAD"/>
</dbReference>
<dbReference type="InterPro" id="IPR012675">
    <property type="entry name" value="Beta-grasp_dom_sf"/>
</dbReference>
<evidence type="ECO:0000256" key="5">
    <source>
        <dbReference type="ARBA" id="ARBA00022723"/>
    </source>
</evidence>
<feature type="domain" description="TGS" evidence="15">
    <location>
        <begin position="1"/>
        <end position="68"/>
    </location>
</feature>
<dbReference type="Pfam" id="PF07973">
    <property type="entry name" value="tRNA_SAD"/>
    <property type="match status" value="1"/>
</dbReference>
<evidence type="ECO:0000256" key="8">
    <source>
        <dbReference type="ARBA" id="ARBA00022840"/>
    </source>
</evidence>
<dbReference type="GO" id="GO:0016740">
    <property type="term" value="F:transferase activity"/>
    <property type="evidence" value="ECO:0007669"/>
    <property type="project" value="UniProtKB-ARBA"/>
</dbReference>
<dbReference type="InterPro" id="IPR006195">
    <property type="entry name" value="aa-tRNA-synth_II"/>
</dbReference>
<dbReference type="AlphaFoldDB" id="A0A2K8N883"/>
<evidence type="ECO:0000256" key="1">
    <source>
        <dbReference type="ARBA" id="ARBA00008226"/>
    </source>
</evidence>
<dbReference type="SUPFAM" id="SSF55681">
    <property type="entry name" value="Class II aaRS and biotin synthetases"/>
    <property type="match status" value="1"/>
</dbReference>
<accession>A0A2K8N883</accession>
<dbReference type="CDD" id="cd01667">
    <property type="entry name" value="TGS_ThrRS"/>
    <property type="match status" value="1"/>
</dbReference>
<keyword evidence="5 13" id="KW-0479">Metal-binding</keyword>
<dbReference type="GO" id="GO:0006435">
    <property type="term" value="P:threonyl-tRNA aminoacylation"/>
    <property type="evidence" value="ECO:0007669"/>
    <property type="project" value="UniProtKB-UniRule"/>
</dbReference>
<feature type="binding site" evidence="13">
    <location>
        <position position="339"/>
    </location>
    <ligand>
        <name>Zn(2+)</name>
        <dbReference type="ChEBI" id="CHEBI:29105"/>
        <note>catalytic</note>
    </ligand>
</feature>
<dbReference type="PANTHER" id="PTHR11451:SF44">
    <property type="entry name" value="THREONINE--TRNA LIGASE, CHLOROPLASTIC_MITOCHONDRIAL 2"/>
    <property type="match status" value="1"/>
</dbReference>
<dbReference type="CDD" id="cd00860">
    <property type="entry name" value="ThrRS_anticodon"/>
    <property type="match status" value="1"/>
</dbReference>
<keyword evidence="2 13" id="KW-0963">Cytoplasm</keyword>
<keyword evidence="7 13" id="KW-0862">Zinc</keyword>
<dbReference type="Pfam" id="PF03129">
    <property type="entry name" value="HGTP_anticodon"/>
    <property type="match status" value="1"/>
</dbReference>
<keyword evidence="17" id="KW-1185">Reference proteome</keyword>
<evidence type="ECO:0000256" key="3">
    <source>
        <dbReference type="ARBA" id="ARBA00022555"/>
    </source>
</evidence>
<dbReference type="Gene3D" id="3.30.930.10">
    <property type="entry name" value="Bira Bifunctional Protein, Domain 2"/>
    <property type="match status" value="1"/>
</dbReference>
<dbReference type="InterPro" id="IPR002314">
    <property type="entry name" value="aa-tRNA-synt_IIb"/>
</dbReference>
<dbReference type="InterPro" id="IPR045864">
    <property type="entry name" value="aa-tRNA-synth_II/BPL/LPL"/>
</dbReference>
<dbReference type="FunFam" id="3.10.20.30:FF:000005">
    <property type="entry name" value="Threonine--tRNA ligase"/>
    <property type="match status" value="1"/>
</dbReference>
<dbReference type="PROSITE" id="PS50862">
    <property type="entry name" value="AA_TRNA_LIGASE_II"/>
    <property type="match status" value="1"/>
</dbReference>
<dbReference type="GO" id="GO:0005524">
    <property type="term" value="F:ATP binding"/>
    <property type="evidence" value="ECO:0007669"/>
    <property type="project" value="UniProtKB-UniRule"/>
</dbReference>
<dbReference type="Gene3D" id="3.40.50.800">
    <property type="entry name" value="Anticodon-binding domain"/>
    <property type="match status" value="1"/>
</dbReference>
<dbReference type="Pfam" id="PF02824">
    <property type="entry name" value="TGS"/>
    <property type="match status" value="1"/>
</dbReference>
<dbReference type="InterPro" id="IPR002320">
    <property type="entry name" value="Thr-tRNA-ligase_IIa"/>
</dbReference>
<keyword evidence="11 13" id="KW-0030">Aminoacyl-tRNA synthetase</keyword>
<dbReference type="KEGG" id="kyr:CVV65_11680"/>
<dbReference type="Pfam" id="PF00587">
    <property type="entry name" value="tRNA-synt_2b"/>
    <property type="match status" value="1"/>
</dbReference>
<comment type="cofactor">
    <cofactor evidence="13">
        <name>Zn(2+)</name>
        <dbReference type="ChEBI" id="CHEBI:29105"/>
    </cofactor>
    <text evidence="13">Binds 1 zinc ion per subunit.</text>
</comment>
<dbReference type="PANTHER" id="PTHR11451">
    <property type="entry name" value="THREONINE-TRNA LIGASE"/>
    <property type="match status" value="1"/>
</dbReference>
<feature type="binding site" evidence="13">
    <location>
        <position position="390"/>
    </location>
    <ligand>
        <name>Zn(2+)</name>
        <dbReference type="ChEBI" id="CHEBI:29105"/>
        <note>catalytic</note>
    </ligand>
</feature>
<dbReference type="Proteomes" id="UP000231932">
    <property type="component" value="Chromosome"/>
</dbReference>
<dbReference type="PROSITE" id="PS51880">
    <property type="entry name" value="TGS"/>
    <property type="match status" value="1"/>
</dbReference>
<comment type="subunit">
    <text evidence="13">Homodimer.</text>
</comment>
<dbReference type="FunFam" id="3.30.930.10:FF:000002">
    <property type="entry name" value="Threonine--tRNA ligase"/>
    <property type="match status" value="1"/>
</dbReference>
<dbReference type="SUPFAM" id="SSF55186">
    <property type="entry name" value="ThrRS/AlaRS common domain"/>
    <property type="match status" value="1"/>
</dbReference>
<keyword evidence="9 13" id="KW-0694">RNA-binding</keyword>
<dbReference type="PRINTS" id="PR01047">
    <property type="entry name" value="TRNASYNTHTHR"/>
</dbReference>
<evidence type="ECO:0000259" key="14">
    <source>
        <dbReference type="PROSITE" id="PS50862"/>
    </source>
</evidence>
<dbReference type="Gene3D" id="3.30.980.10">
    <property type="entry name" value="Threonyl-trna Synthetase, Chain A, domain 2"/>
    <property type="match status" value="1"/>
</dbReference>
<comment type="subcellular location">
    <subcellularLocation>
        <location evidence="13">Cytoplasm</location>
    </subcellularLocation>
</comment>
<evidence type="ECO:0000256" key="12">
    <source>
        <dbReference type="ARBA" id="ARBA00049515"/>
    </source>
</evidence>
<dbReference type="SMART" id="SM00863">
    <property type="entry name" value="tRNA_SAD"/>
    <property type="match status" value="1"/>
</dbReference>
<keyword evidence="8 13" id="KW-0067">ATP-binding</keyword>
<keyword evidence="6 13" id="KW-0547">Nucleotide-binding</keyword>
<dbReference type="GO" id="GO:0000049">
    <property type="term" value="F:tRNA binding"/>
    <property type="evidence" value="ECO:0007669"/>
    <property type="project" value="UniProtKB-KW"/>
</dbReference>
<evidence type="ECO:0000256" key="6">
    <source>
        <dbReference type="ARBA" id="ARBA00022741"/>
    </source>
</evidence>
<dbReference type="RefSeq" id="WP_100668273.1">
    <property type="nucleotide sequence ID" value="NZ_CP024955.1"/>
</dbReference>
<comment type="similarity">
    <text evidence="1 13">Belongs to the class-II aminoacyl-tRNA synthetase family.</text>
</comment>
<dbReference type="InterPro" id="IPR004095">
    <property type="entry name" value="TGS"/>
</dbReference>
<keyword evidence="10 13" id="KW-0648">Protein biosynthesis</keyword>
<dbReference type="Gene3D" id="3.10.20.30">
    <property type="match status" value="1"/>
</dbReference>
<evidence type="ECO:0000256" key="13">
    <source>
        <dbReference type="HAMAP-Rule" id="MF_00184"/>
    </source>
</evidence>
<evidence type="ECO:0000259" key="15">
    <source>
        <dbReference type="PROSITE" id="PS51880"/>
    </source>
</evidence>
<evidence type="ECO:0000256" key="11">
    <source>
        <dbReference type="ARBA" id="ARBA00023146"/>
    </source>
</evidence>
<comment type="catalytic activity">
    <reaction evidence="12 13">
        <text>tRNA(Thr) + L-threonine + ATP = L-threonyl-tRNA(Thr) + AMP + diphosphate + H(+)</text>
        <dbReference type="Rhea" id="RHEA:24624"/>
        <dbReference type="Rhea" id="RHEA-COMP:9670"/>
        <dbReference type="Rhea" id="RHEA-COMP:9704"/>
        <dbReference type="ChEBI" id="CHEBI:15378"/>
        <dbReference type="ChEBI" id="CHEBI:30616"/>
        <dbReference type="ChEBI" id="CHEBI:33019"/>
        <dbReference type="ChEBI" id="CHEBI:57926"/>
        <dbReference type="ChEBI" id="CHEBI:78442"/>
        <dbReference type="ChEBI" id="CHEBI:78534"/>
        <dbReference type="ChEBI" id="CHEBI:456215"/>
        <dbReference type="EC" id="6.1.1.3"/>
    </reaction>
</comment>
<dbReference type="FunFam" id="3.40.50.800:FF:000001">
    <property type="entry name" value="Threonine--tRNA ligase"/>
    <property type="match status" value="1"/>
</dbReference>
<dbReference type="GO" id="GO:0004829">
    <property type="term" value="F:threonine-tRNA ligase activity"/>
    <property type="evidence" value="ECO:0007669"/>
    <property type="project" value="UniProtKB-UniRule"/>
</dbReference>
<protein>
    <recommendedName>
        <fullName evidence="13">Threonine--tRNA ligase</fullName>
        <ecNumber evidence="13">6.1.1.3</ecNumber>
    </recommendedName>
    <alternativeName>
        <fullName evidence="13">Threonyl-tRNA synthetase</fullName>
        <shortName evidence="13">ThrRS</shortName>
    </alternativeName>
</protein>
<dbReference type="GO" id="GO:0140096">
    <property type="term" value="F:catalytic activity, acting on a protein"/>
    <property type="evidence" value="ECO:0007669"/>
    <property type="project" value="UniProtKB-ARBA"/>
</dbReference>
<dbReference type="InterPro" id="IPR033728">
    <property type="entry name" value="ThrRS_core"/>
</dbReference>
<evidence type="ECO:0000313" key="17">
    <source>
        <dbReference type="Proteomes" id="UP000231932"/>
    </source>
</evidence>
<dbReference type="GO" id="GO:0046872">
    <property type="term" value="F:metal ion binding"/>
    <property type="evidence" value="ECO:0007669"/>
    <property type="project" value="UniProtKB-KW"/>
</dbReference>
<evidence type="ECO:0000256" key="9">
    <source>
        <dbReference type="ARBA" id="ARBA00022884"/>
    </source>
</evidence>
<dbReference type="OrthoDB" id="9802304at2"/>